<dbReference type="EMBL" id="KV417501">
    <property type="protein sequence ID" value="KZP28884.1"/>
    <property type="molecule type" value="Genomic_DNA"/>
</dbReference>
<dbReference type="OrthoDB" id="1930760at2759"/>
<accession>A0A166S0R4</accession>
<name>A0A166S0R4_9AGAM</name>
<dbReference type="InterPro" id="IPR036249">
    <property type="entry name" value="Thioredoxin-like_sf"/>
</dbReference>
<dbReference type="InterPro" id="IPR001853">
    <property type="entry name" value="DSBA-like_thioredoxin_dom"/>
</dbReference>
<dbReference type="Pfam" id="PF01323">
    <property type="entry name" value="DSBA"/>
    <property type="match status" value="1"/>
</dbReference>
<sequence>MTATVLKPLALSIISDSICPFCFIGYRKIQLAIDAAKRENLPLDFKLQFQPFQLDPTLADQPLDKREVYKKKFGAERFAAMQEQMKARGKEVGIDFSYGGVLRQTIDSHRLIDKAFKVGGEPMQRAVVEALFSGYFEKEQDIGSVEFLADCAVTAGVMQSKEQAAEFVKGTELKSDVMAAIRDAQMMGVSGVPYTIVNQRYAVSGAQEPAAFLDLFRKIAREEPVATVAGETC</sequence>
<dbReference type="AlphaFoldDB" id="A0A166S0R4"/>
<keyword evidence="3" id="KW-1185">Reference proteome</keyword>
<dbReference type="STRING" id="436010.A0A166S0R4"/>
<protein>
    <submittedName>
        <fullName evidence="2">Thioredoxin-like protein</fullName>
    </submittedName>
</protein>
<evidence type="ECO:0000259" key="1">
    <source>
        <dbReference type="Pfam" id="PF01323"/>
    </source>
</evidence>
<dbReference type="SUPFAM" id="SSF52833">
    <property type="entry name" value="Thioredoxin-like"/>
    <property type="match status" value="1"/>
</dbReference>
<dbReference type="Gene3D" id="3.40.30.10">
    <property type="entry name" value="Glutaredoxin"/>
    <property type="match status" value="1"/>
</dbReference>
<dbReference type="GO" id="GO:0016491">
    <property type="term" value="F:oxidoreductase activity"/>
    <property type="evidence" value="ECO:0007669"/>
    <property type="project" value="InterPro"/>
</dbReference>
<dbReference type="PANTHER" id="PTHR13887:SF41">
    <property type="entry name" value="THIOREDOXIN SUPERFAMILY PROTEIN"/>
    <property type="match status" value="1"/>
</dbReference>
<evidence type="ECO:0000313" key="3">
    <source>
        <dbReference type="Proteomes" id="UP000076532"/>
    </source>
</evidence>
<reference evidence="2 3" key="1">
    <citation type="journal article" date="2016" name="Mol. Biol. Evol.">
        <title>Comparative Genomics of Early-Diverging Mushroom-Forming Fungi Provides Insights into the Origins of Lignocellulose Decay Capabilities.</title>
        <authorList>
            <person name="Nagy L.G."/>
            <person name="Riley R."/>
            <person name="Tritt A."/>
            <person name="Adam C."/>
            <person name="Daum C."/>
            <person name="Floudas D."/>
            <person name="Sun H."/>
            <person name="Yadav J.S."/>
            <person name="Pangilinan J."/>
            <person name="Larsson K.H."/>
            <person name="Matsuura K."/>
            <person name="Barry K."/>
            <person name="Labutti K."/>
            <person name="Kuo R."/>
            <person name="Ohm R.A."/>
            <person name="Bhattacharya S.S."/>
            <person name="Shirouzu T."/>
            <person name="Yoshinaga Y."/>
            <person name="Martin F.M."/>
            <person name="Grigoriev I.V."/>
            <person name="Hibbett D.S."/>
        </authorList>
    </citation>
    <scope>NUCLEOTIDE SEQUENCE [LARGE SCALE GENOMIC DNA]</scope>
    <source>
        <strain evidence="2 3">CBS 109695</strain>
    </source>
</reference>
<proteinExistence type="predicted"/>
<organism evidence="2 3">
    <name type="scientific">Athelia psychrophila</name>
    <dbReference type="NCBI Taxonomy" id="1759441"/>
    <lineage>
        <taxon>Eukaryota</taxon>
        <taxon>Fungi</taxon>
        <taxon>Dikarya</taxon>
        <taxon>Basidiomycota</taxon>
        <taxon>Agaricomycotina</taxon>
        <taxon>Agaricomycetes</taxon>
        <taxon>Agaricomycetidae</taxon>
        <taxon>Atheliales</taxon>
        <taxon>Atheliaceae</taxon>
        <taxon>Athelia</taxon>
    </lineage>
</organism>
<dbReference type="CDD" id="cd03024">
    <property type="entry name" value="DsbA_FrnE"/>
    <property type="match status" value="1"/>
</dbReference>
<gene>
    <name evidence="2" type="ORF">FIBSPDRAFT_852127</name>
</gene>
<evidence type="ECO:0000313" key="2">
    <source>
        <dbReference type="EMBL" id="KZP28884.1"/>
    </source>
</evidence>
<feature type="domain" description="DSBA-like thioredoxin" evidence="1">
    <location>
        <begin position="13"/>
        <end position="214"/>
    </location>
</feature>
<dbReference type="Proteomes" id="UP000076532">
    <property type="component" value="Unassembled WGS sequence"/>
</dbReference>
<dbReference type="PANTHER" id="PTHR13887">
    <property type="entry name" value="GLUTATHIONE S-TRANSFERASE KAPPA"/>
    <property type="match status" value="1"/>
</dbReference>